<dbReference type="Proteomes" id="UP000828390">
    <property type="component" value="Unassembled WGS sequence"/>
</dbReference>
<organism evidence="1 2">
    <name type="scientific">Dreissena polymorpha</name>
    <name type="common">Zebra mussel</name>
    <name type="synonym">Mytilus polymorpha</name>
    <dbReference type="NCBI Taxonomy" id="45954"/>
    <lineage>
        <taxon>Eukaryota</taxon>
        <taxon>Metazoa</taxon>
        <taxon>Spiralia</taxon>
        <taxon>Lophotrochozoa</taxon>
        <taxon>Mollusca</taxon>
        <taxon>Bivalvia</taxon>
        <taxon>Autobranchia</taxon>
        <taxon>Heteroconchia</taxon>
        <taxon>Euheterodonta</taxon>
        <taxon>Imparidentia</taxon>
        <taxon>Neoheterodontei</taxon>
        <taxon>Myida</taxon>
        <taxon>Dreissenoidea</taxon>
        <taxon>Dreissenidae</taxon>
        <taxon>Dreissena</taxon>
    </lineage>
</organism>
<sequence length="85" mass="9117">MTQFCRLSSIVTTSSGTQCSQTVTPSSKTGTGIPGCGVSQTTPITRNFRYRKKVRIGPQQLFCFVQSPVPNSTPCAAEAGRKDQC</sequence>
<protein>
    <submittedName>
        <fullName evidence="1">Uncharacterized protein</fullName>
    </submittedName>
</protein>
<accession>A0A9D4BWK4</accession>
<keyword evidence="2" id="KW-1185">Reference proteome</keyword>
<proteinExistence type="predicted"/>
<evidence type="ECO:0000313" key="2">
    <source>
        <dbReference type="Proteomes" id="UP000828390"/>
    </source>
</evidence>
<reference evidence="1" key="2">
    <citation type="submission" date="2020-11" db="EMBL/GenBank/DDBJ databases">
        <authorList>
            <person name="McCartney M.A."/>
            <person name="Auch B."/>
            <person name="Kono T."/>
            <person name="Mallez S."/>
            <person name="Becker A."/>
            <person name="Gohl D.M."/>
            <person name="Silverstein K.A.T."/>
            <person name="Koren S."/>
            <person name="Bechman K.B."/>
            <person name="Herman A."/>
            <person name="Abrahante J.E."/>
            <person name="Garbe J."/>
        </authorList>
    </citation>
    <scope>NUCLEOTIDE SEQUENCE</scope>
    <source>
        <strain evidence="1">Duluth1</strain>
        <tissue evidence="1">Whole animal</tissue>
    </source>
</reference>
<name>A0A9D4BWK4_DREPO</name>
<reference evidence="1" key="1">
    <citation type="journal article" date="2019" name="bioRxiv">
        <title>The Genome of the Zebra Mussel, Dreissena polymorpha: A Resource for Invasive Species Research.</title>
        <authorList>
            <person name="McCartney M.A."/>
            <person name="Auch B."/>
            <person name="Kono T."/>
            <person name="Mallez S."/>
            <person name="Zhang Y."/>
            <person name="Obille A."/>
            <person name="Becker A."/>
            <person name="Abrahante J.E."/>
            <person name="Garbe J."/>
            <person name="Badalamenti J.P."/>
            <person name="Herman A."/>
            <person name="Mangelson H."/>
            <person name="Liachko I."/>
            <person name="Sullivan S."/>
            <person name="Sone E.D."/>
            <person name="Koren S."/>
            <person name="Silverstein K.A.T."/>
            <person name="Beckman K.B."/>
            <person name="Gohl D.M."/>
        </authorList>
    </citation>
    <scope>NUCLEOTIDE SEQUENCE</scope>
    <source>
        <strain evidence="1">Duluth1</strain>
        <tissue evidence="1">Whole animal</tissue>
    </source>
</reference>
<evidence type="ECO:0000313" key="1">
    <source>
        <dbReference type="EMBL" id="KAH3712805.1"/>
    </source>
</evidence>
<gene>
    <name evidence="1" type="ORF">DPMN_072562</name>
</gene>
<dbReference type="EMBL" id="JAIWYP010000014">
    <property type="protein sequence ID" value="KAH3712805.1"/>
    <property type="molecule type" value="Genomic_DNA"/>
</dbReference>
<comment type="caution">
    <text evidence="1">The sequence shown here is derived from an EMBL/GenBank/DDBJ whole genome shotgun (WGS) entry which is preliminary data.</text>
</comment>
<dbReference type="AlphaFoldDB" id="A0A9D4BWK4"/>